<keyword evidence="6" id="KW-0067">ATP-binding</keyword>
<evidence type="ECO:0000256" key="7">
    <source>
        <dbReference type="ARBA" id="ARBA00023136"/>
    </source>
</evidence>
<keyword evidence="3" id="KW-0732">Signal</keyword>
<dbReference type="InterPro" id="IPR001611">
    <property type="entry name" value="Leu-rich_rpt"/>
</dbReference>
<evidence type="ECO:0000256" key="4">
    <source>
        <dbReference type="ARBA" id="ARBA00022737"/>
    </source>
</evidence>
<keyword evidence="5" id="KW-0547">Nucleotide-binding</keyword>
<evidence type="ECO:0000256" key="1">
    <source>
        <dbReference type="ARBA" id="ARBA00004167"/>
    </source>
</evidence>
<evidence type="ECO:0000256" key="5">
    <source>
        <dbReference type="ARBA" id="ARBA00022741"/>
    </source>
</evidence>
<evidence type="ECO:0008006" key="10">
    <source>
        <dbReference type="Google" id="ProtNLM"/>
    </source>
</evidence>
<dbReference type="OrthoDB" id="2105857at2759"/>
<keyword evidence="9" id="KW-1185">Reference proteome</keyword>
<keyword evidence="7" id="KW-0472">Membrane</keyword>
<dbReference type="PANTHER" id="PTHR48053">
    <property type="entry name" value="LEUCINE RICH REPEAT FAMILY PROTEIN, EXPRESSED"/>
    <property type="match status" value="1"/>
</dbReference>
<comment type="subcellular location">
    <subcellularLocation>
        <location evidence="1">Membrane</location>
        <topology evidence="1">Single-pass membrane protein</topology>
    </subcellularLocation>
</comment>
<gene>
    <name evidence="8" type="ORF">Vbra_121</name>
</gene>
<sequence length="526" mass="56294">MNKTEAAIFATDFCSVSFIVCIRLLDGAEGYLLLLWGQTHMYGSLPVSLGNLTSLKVLSVVGSLQEVAFSGPLPPARLQSLLGLWIMDTSFEGSLDKLVNLTQLKYLVLRRPGLWLSRIPPTLGPNLTSLVLSDVGLSGPLSDGFGLTWPYLVGLDLSYNTLSGPLPAALGNATGQVPGGLGECRDLVIFNASQNQLSGPLSAALGNAMNLAEIDLCCQTDGGFQGSLPAEWGSLTKLGILLFRRNNLIGAIPEQWGNLSSLQWLDLQINRLSRTLHAVGTLRNLKGLYLSNNQLTGQVPDRLGECRDLVMFHAPQNQLSGPLSAALGNATDIQAIDLCCQGGTNGGFQGSLPAEWGSLTKLEFLSLRENNLTGAVPEQWGNLSSLQWLDLGANRLSGTLNAFTGQVPDGLGECRNLVIFTAAKNQLSRPLPAALGNAMNLAQIDLCCQGGTNGGFQGSLPAEWGSLRKLEFLNLRQSNLTGTIPEQWGNLSSLQLLDLRANRLSGTLNAVSWLRNLKELDFSNNT</sequence>
<dbReference type="InterPro" id="IPR003591">
    <property type="entry name" value="Leu-rich_rpt_typical-subtyp"/>
</dbReference>
<reference evidence="8 9" key="1">
    <citation type="submission" date="2014-11" db="EMBL/GenBank/DDBJ databases">
        <authorList>
            <person name="Zhu J."/>
            <person name="Qi W."/>
            <person name="Song R."/>
        </authorList>
    </citation>
    <scope>NUCLEOTIDE SEQUENCE [LARGE SCALE GENOMIC DNA]</scope>
</reference>
<organism evidence="8 9">
    <name type="scientific">Vitrella brassicaformis (strain CCMP3155)</name>
    <dbReference type="NCBI Taxonomy" id="1169540"/>
    <lineage>
        <taxon>Eukaryota</taxon>
        <taxon>Sar</taxon>
        <taxon>Alveolata</taxon>
        <taxon>Colpodellida</taxon>
        <taxon>Vitrellaceae</taxon>
        <taxon>Vitrella</taxon>
    </lineage>
</organism>
<keyword evidence="2" id="KW-0433">Leucine-rich repeat</keyword>
<evidence type="ECO:0000256" key="6">
    <source>
        <dbReference type="ARBA" id="ARBA00022840"/>
    </source>
</evidence>
<dbReference type="Pfam" id="PF13855">
    <property type="entry name" value="LRR_8"/>
    <property type="match status" value="1"/>
</dbReference>
<dbReference type="InterPro" id="IPR051716">
    <property type="entry name" value="Plant_RL_S/T_kinase"/>
</dbReference>
<evidence type="ECO:0000256" key="3">
    <source>
        <dbReference type="ARBA" id="ARBA00022729"/>
    </source>
</evidence>
<evidence type="ECO:0000256" key="2">
    <source>
        <dbReference type="ARBA" id="ARBA00022614"/>
    </source>
</evidence>
<dbReference type="STRING" id="1169540.A0A0G4GJ88"/>
<dbReference type="InterPro" id="IPR032675">
    <property type="entry name" value="LRR_dom_sf"/>
</dbReference>
<dbReference type="SUPFAM" id="SSF52058">
    <property type="entry name" value="L domain-like"/>
    <property type="match status" value="3"/>
</dbReference>
<dbReference type="GO" id="GO:0016020">
    <property type="term" value="C:membrane"/>
    <property type="evidence" value="ECO:0007669"/>
    <property type="project" value="UniProtKB-SubCell"/>
</dbReference>
<dbReference type="Gene3D" id="3.80.10.10">
    <property type="entry name" value="Ribonuclease Inhibitor"/>
    <property type="match status" value="3"/>
</dbReference>
<dbReference type="GO" id="GO:0005524">
    <property type="term" value="F:ATP binding"/>
    <property type="evidence" value="ECO:0007669"/>
    <property type="project" value="UniProtKB-KW"/>
</dbReference>
<dbReference type="Proteomes" id="UP000041254">
    <property type="component" value="Unassembled WGS sequence"/>
</dbReference>
<evidence type="ECO:0000313" key="9">
    <source>
        <dbReference type="Proteomes" id="UP000041254"/>
    </source>
</evidence>
<evidence type="ECO:0000313" key="8">
    <source>
        <dbReference type="EMBL" id="CEM29895.1"/>
    </source>
</evidence>
<accession>A0A0G4GJ88</accession>
<dbReference type="PhylomeDB" id="A0A0G4GJ88"/>
<dbReference type="PANTHER" id="PTHR48053:SF126">
    <property type="entry name" value="MDIS1-INTERACTING RECEPTOR LIKE KINASE 2-LIKE ISOFORM X1"/>
    <property type="match status" value="1"/>
</dbReference>
<dbReference type="FunFam" id="3.80.10.10:FF:000095">
    <property type="entry name" value="LRR receptor-like serine/threonine-protein kinase GSO1"/>
    <property type="match status" value="1"/>
</dbReference>
<dbReference type="EMBL" id="CDMY01000687">
    <property type="protein sequence ID" value="CEM29895.1"/>
    <property type="molecule type" value="Genomic_DNA"/>
</dbReference>
<dbReference type="AlphaFoldDB" id="A0A0G4GJ88"/>
<protein>
    <recommendedName>
        <fullName evidence="10">Leucine-rich repeat-containing N-terminal plant-type domain-containing protein</fullName>
    </recommendedName>
</protein>
<dbReference type="VEuPathDB" id="CryptoDB:Vbra_121"/>
<name>A0A0G4GJ88_VITBC</name>
<proteinExistence type="predicted"/>
<keyword evidence="4" id="KW-0677">Repeat</keyword>
<dbReference type="SMART" id="SM00369">
    <property type="entry name" value="LRR_TYP"/>
    <property type="match status" value="5"/>
</dbReference>
<dbReference type="InParanoid" id="A0A0G4GJ88"/>
<dbReference type="Pfam" id="PF00560">
    <property type="entry name" value="LRR_1"/>
    <property type="match status" value="3"/>
</dbReference>